<dbReference type="EMBL" id="CP078145">
    <property type="protein sequence ID" value="QXN94196.1"/>
    <property type="molecule type" value="Genomic_DNA"/>
</dbReference>
<evidence type="ECO:0000313" key="4">
    <source>
        <dbReference type="Proteomes" id="UP000694257"/>
    </source>
</evidence>
<protein>
    <submittedName>
        <fullName evidence="3">Uncharacterized protein</fullName>
    </submittedName>
</protein>
<keyword evidence="2" id="KW-1133">Transmembrane helix</keyword>
<organism evidence="3 4">
    <name type="scientific">Nocardia iowensis</name>
    <dbReference type="NCBI Taxonomy" id="204891"/>
    <lineage>
        <taxon>Bacteria</taxon>
        <taxon>Bacillati</taxon>
        <taxon>Actinomycetota</taxon>
        <taxon>Actinomycetes</taxon>
        <taxon>Mycobacteriales</taxon>
        <taxon>Nocardiaceae</taxon>
        <taxon>Nocardia</taxon>
    </lineage>
</organism>
<keyword evidence="2" id="KW-0472">Membrane</keyword>
<keyword evidence="2" id="KW-0812">Transmembrane</keyword>
<gene>
    <name evidence="3" type="ORF">KV110_14700</name>
</gene>
<evidence type="ECO:0000256" key="1">
    <source>
        <dbReference type="SAM" id="MobiDB-lite"/>
    </source>
</evidence>
<evidence type="ECO:0000313" key="3">
    <source>
        <dbReference type="EMBL" id="QXN94196.1"/>
    </source>
</evidence>
<reference evidence="3 4" key="1">
    <citation type="submission" date="2021-07" db="EMBL/GenBank/DDBJ databases">
        <title>Whole Genome Sequence of Nocardia Iowensis.</title>
        <authorList>
            <person name="Lamm A."/>
            <person name="Collins-Fairclough A.M."/>
            <person name="Bunk B."/>
            <person name="Sproer C."/>
        </authorList>
    </citation>
    <scope>NUCLEOTIDE SEQUENCE [LARGE SCALE GENOMIC DNA]</scope>
    <source>
        <strain evidence="3 4">NRRL 5646</strain>
    </source>
</reference>
<dbReference type="Proteomes" id="UP000694257">
    <property type="component" value="Chromosome"/>
</dbReference>
<feature type="region of interest" description="Disordered" evidence="1">
    <location>
        <begin position="30"/>
        <end position="112"/>
    </location>
</feature>
<proteinExistence type="predicted"/>
<keyword evidence="4" id="KW-1185">Reference proteome</keyword>
<accession>A0ABX8RY34</accession>
<dbReference type="RefSeq" id="WP_218476657.1">
    <property type="nucleotide sequence ID" value="NZ_BAABJN010000018.1"/>
</dbReference>
<feature type="transmembrane region" description="Helical" evidence="2">
    <location>
        <begin position="12"/>
        <end position="30"/>
    </location>
</feature>
<evidence type="ECO:0000256" key="2">
    <source>
        <dbReference type="SAM" id="Phobius"/>
    </source>
</evidence>
<name>A0ABX8RY34_NOCIO</name>
<sequence>MGKHRAPRKSDVSLRLAVVSTAALITALVATDQDGPSGPTPNRDHNALGQSTGPFTSPPVNTPEAIPDPTDHEPDIGSDESPAAPDAGSRGADTTRRSDPAPPARGADAPVHRDIVGAAAAAWISGTKQGFQWLAEMERDLVDHIVATGSQRST</sequence>